<dbReference type="Proteomes" id="UP000790347">
    <property type="component" value="Unassembled WGS sequence"/>
</dbReference>
<gene>
    <name evidence="1" type="primary">B3GALNT2</name>
    <name evidence="1" type="ORF">DERF_012580</name>
</gene>
<sequence>MIQSSMSNCSTWCSNPIAVAPAAAKPIPKPTIPCSHNGVLNIRSLPNLSCRFTVQRNTPPKDTSSPNITAFGSETNAISRALLIA</sequence>
<reference evidence="1" key="1">
    <citation type="submission" date="2013-05" db="EMBL/GenBank/DDBJ databases">
        <authorList>
            <person name="Yim A.K.Y."/>
            <person name="Chan T.F."/>
            <person name="Ji K.M."/>
            <person name="Liu X.Y."/>
            <person name="Zhou J.W."/>
            <person name="Li R.Q."/>
            <person name="Yang K.Y."/>
            <person name="Li J."/>
            <person name="Li M."/>
            <person name="Law P.T.W."/>
            <person name="Wu Y.L."/>
            <person name="Cai Z.L."/>
            <person name="Qin H."/>
            <person name="Bao Y."/>
            <person name="Leung R.K.K."/>
            <person name="Ng P.K.S."/>
            <person name="Zou J."/>
            <person name="Zhong X.J."/>
            <person name="Ran P.X."/>
            <person name="Zhong N.S."/>
            <person name="Liu Z.G."/>
            <person name="Tsui S.K.W."/>
        </authorList>
    </citation>
    <scope>NUCLEOTIDE SEQUENCE</scope>
    <source>
        <strain evidence="1">Derf</strain>
        <tissue evidence="1">Whole organism</tissue>
    </source>
</reference>
<evidence type="ECO:0000313" key="1">
    <source>
        <dbReference type="EMBL" id="KAH9501762.1"/>
    </source>
</evidence>
<protein>
    <submittedName>
        <fullName evidence="1">Beta-1,3-N-acetylgalactosaminyltransferase 2, variant 3</fullName>
    </submittedName>
</protein>
<proteinExistence type="predicted"/>
<dbReference type="EMBL" id="ASGP02000006">
    <property type="protein sequence ID" value="KAH9501762.1"/>
    <property type="molecule type" value="Genomic_DNA"/>
</dbReference>
<dbReference type="AlphaFoldDB" id="A0A922HPU5"/>
<keyword evidence="2" id="KW-1185">Reference proteome</keyword>
<reference evidence="1" key="2">
    <citation type="journal article" date="2022" name="Res Sq">
        <title>Comparative Genomics Reveals Insights into the Divergent Evolution of Astigmatic Mites and Household Pest Adaptations.</title>
        <authorList>
            <person name="Xiong Q."/>
            <person name="Wan A.T.-Y."/>
            <person name="Liu X.-Y."/>
            <person name="Fung C.S.-H."/>
            <person name="Xiao X."/>
            <person name="Malainual N."/>
            <person name="Hou J."/>
            <person name="Wang L."/>
            <person name="Wang M."/>
            <person name="Yang K."/>
            <person name="Cui Y."/>
            <person name="Leung E."/>
            <person name="Nong W."/>
            <person name="Shin S.-K."/>
            <person name="Au S."/>
            <person name="Jeong K.Y."/>
            <person name="Chew F.T."/>
            <person name="Hui J."/>
            <person name="Leung T.F."/>
            <person name="Tungtrongchitr A."/>
            <person name="Zhong N."/>
            <person name="Liu Z."/>
            <person name="Tsui S."/>
        </authorList>
    </citation>
    <scope>NUCLEOTIDE SEQUENCE</scope>
    <source>
        <strain evidence="1">Derf</strain>
        <tissue evidence="1">Whole organism</tissue>
    </source>
</reference>
<organism evidence="1 2">
    <name type="scientific">Dermatophagoides farinae</name>
    <name type="common">American house dust mite</name>
    <dbReference type="NCBI Taxonomy" id="6954"/>
    <lineage>
        <taxon>Eukaryota</taxon>
        <taxon>Metazoa</taxon>
        <taxon>Ecdysozoa</taxon>
        <taxon>Arthropoda</taxon>
        <taxon>Chelicerata</taxon>
        <taxon>Arachnida</taxon>
        <taxon>Acari</taxon>
        <taxon>Acariformes</taxon>
        <taxon>Sarcoptiformes</taxon>
        <taxon>Astigmata</taxon>
        <taxon>Psoroptidia</taxon>
        <taxon>Analgoidea</taxon>
        <taxon>Pyroglyphidae</taxon>
        <taxon>Dermatophagoidinae</taxon>
        <taxon>Dermatophagoides</taxon>
    </lineage>
</organism>
<accession>A0A922HPU5</accession>
<name>A0A922HPU5_DERFA</name>
<evidence type="ECO:0000313" key="2">
    <source>
        <dbReference type="Proteomes" id="UP000790347"/>
    </source>
</evidence>
<comment type="caution">
    <text evidence="1">The sequence shown here is derived from an EMBL/GenBank/DDBJ whole genome shotgun (WGS) entry which is preliminary data.</text>
</comment>